<protein>
    <recommendedName>
        <fullName evidence="4">RNA-directed DNA polymerase from mobile element jockey-like</fullName>
    </recommendedName>
</protein>
<feature type="region of interest" description="Disordered" evidence="1">
    <location>
        <begin position="274"/>
        <end position="300"/>
    </location>
</feature>
<dbReference type="PANTHER" id="PTHR33395">
    <property type="entry name" value="TRANSCRIPTASE, PUTATIVE-RELATED-RELATED"/>
    <property type="match status" value="1"/>
</dbReference>
<comment type="caution">
    <text evidence="2">The sequence shown here is derived from an EMBL/GenBank/DDBJ whole genome shotgun (WGS) entry which is preliminary data.</text>
</comment>
<dbReference type="Proteomes" id="UP001333110">
    <property type="component" value="Unassembled WGS sequence"/>
</dbReference>
<evidence type="ECO:0008006" key="4">
    <source>
        <dbReference type="Google" id="ProtNLM"/>
    </source>
</evidence>
<dbReference type="GO" id="GO:0061343">
    <property type="term" value="P:cell adhesion involved in heart morphogenesis"/>
    <property type="evidence" value="ECO:0007669"/>
    <property type="project" value="TreeGrafter"/>
</dbReference>
<evidence type="ECO:0000313" key="3">
    <source>
        <dbReference type="Proteomes" id="UP001333110"/>
    </source>
</evidence>
<dbReference type="GO" id="GO:0031012">
    <property type="term" value="C:extracellular matrix"/>
    <property type="evidence" value="ECO:0007669"/>
    <property type="project" value="TreeGrafter"/>
</dbReference>
<gene>
    <name evidence="2" type="ORF">QYF61_000876</name>
</gene>
<evidence type="ECO:0000313" key="2">
    <source>
        <dbReference type="EMBL" id="KAK4828819.1"/>
    </source>
</evidence>
<keyword evidence="3" id="KW-1185">Reference proteome</keyword>
<accession>A0AAN7NQT9</accession>
<dbReference type="EMBL" id="JAUNZN010000001">
    <property type="protein sequence ID" value="KAK4828819.1"/>
    <property type="molecule type" value="Genomic_DNA"/>
</dbReference>
<name>A0AAN7NQT9_MYCAM</name>
<sequence>MIRGLGSLPYEERLRELGSFSLQKKKLKGELITMFQYLKGGYKEGGDSLFTRSHMEKMRGNGYKLILGRFRLDTRGKFFTMRTISHWNNLPREVVDSPTLDTFKIRLDRTTSPNLAGYYLVSSDRTHGNSSKLCQVRFRLDVRKRFFTERVVKHWNSLPRGLIDARCLSAFYRHLDNALNRGDQGLTILLWRTFSLAIALPAPLQSLNYKAGTKGMKSHPLKDQVRDHLRNLNMHKSLGPVEMHPRVLRELADVAAKPLSIIFEKSWQSGKVPRDWKKGNIPPIFKKDKKEDPGNYQLVN</sequence>
<reference evidence="2 3" key="1">
    <citation type="journal article" date="2023" name="J. Hered.">
        <title>Chromosome-level genome of the wood stork (Mycteria americana) provides insight into avian chromosome evolution.</title>
        <authorList>
            <person name="Flamio R. Jr."/>
            <person name="Ramstad K.M."/>
        </authorList>
    </citation>
    <scope>NUCLEOTIDE SEQUENCE [LARGE SCALE GENOMIC DNA]</scope>
    <source>
        <strain evidence="2">JAX WOST 10</strain>
    </source>
</reference>
<organism evidence="2 3">
    <name type="scientific">Mycteria americana</name>
    <name type="common">Wood stork</name>
    <dbReference type="NCBI Taxonomy" id="33587"/>
    <lineage>
        <taxon>Eukaryota</taxon>
        <taxon>Metazoa</taxon>
        <taxon>Chordata</taxon>
        <taxon>Craniata</taxon>
        <taxon>Vertebrata</taxon>
        <taxon>Euteleostomi</taxon>
        <taxon>Archelosauria</taxon>
        <taxon>Archosauria</taxon>
        <taxon>Dinosauria</taxon>
        <taxon>Saurischia</taxon>
        <taxon>Theropoda</taxon>
        <taxon>Coelurosauria</taxon>
        <taxon>Aves</taxon>
        <taxon>Neognathae</taxon>
        <taxon>Neoaves</taxon>
        <taxon>Aequornithes</taxon>
        <taxon>Ciconiiformes</taxon>
        <taxon>Ciconiidae</taxon>
        <taxon>Mycteria</taxon>
    </lineage>
</organism>
<dbReference type="PANTHER" id="PTHR33395:SF22">
    <property type="entry name" value="REVERSE TRANSCRIPTASE DOMAIN-CONTAINING PROTEIN"/>
    <property type="match status" value="1"/>
</dbReference>
<dbReference type="GO" id="GO:0007508">
    <property type="term" value="P:larval heart development"/>
    <property type="evidence" value="ECO:0007669"/>
    <property type="project" value="TreeGrafter"/>
</dbReference>
<proteinExistence type="predicted"/>
<evidence type="ECO:0000256" key="1">
    <source>
        <dbReference type="SAM" id="MobiDB-lite"/>
    </source>
</evidence>
<dbReference type="AlphaFoldDB" id="A0AAN7NQT9"/>